<reference evidence="1" key="1">
    <citation type="submission" date="2021-10" db="EMBL/GenBank/DDBJ databases">
        <title>Anaerobic single-cell dispensing facilitates the cultivation of human gut bacteria.</title>
        <authorList>
            <person name="Afrizal A."/>
        </authorList>
    </citation>
    <scope>NUCLEOTIDE SEQUENCE</scope>
    <source>
        <strain evidence="1">CLA-AA-H233</strain>
    </source>
</reference>
<sequence length="180" mass="20691">MKIAILGTSGSGKSTLAKRLGETYGLPVLHMDTVHFLPGWVERPFAEEEAIVRQFLDENAGGWVIDGNYRKTCYARRLEEADKIIVLWFSPLVCLWRAVRRWQQNKGRVRESSAPGCEEKIDAEFVRWILHDGRTAKKRAEMERIGEEYPEKYVMIRNQRELDGFLEFIESKDSRAGGAG</sequence>
<dbReference type="SUPFAM" id="SSF52540">
    <property type="entry name" value="P-loop containing nucleoside triphosphate hydrolases"/>
    <property type="match status" value="1"/>
</dbReference>
<dbReference type="EMBL" id="JAJEQL010000051">
    <property type="protein sequence ID" value="MCC2200525.1"/>
    <property type="molecule type" value="Genomic_DNA"/>
</dbReference>
<evidence type="ECO:0000313" key="1">
    <source>
        <dbReference type="EMBL" id="MCC2200525.1"/>
    </source>
</evidence>
<evidence type="ECO:0000313" key="2">
    <source>
        <dbReference type="Proteomes" id="UP001430637"/>
    </source>
</evidence>
<keyword evidence="2" id="KW-1185">Reference proteome</keyword>
<dbReference type="Proteomes" id="UP001430637">
    <property type="component" value="Unassembled WGS sequence"/>
</dbReference>
<dbReference type="Gene3D" id="3.40.50.300">
    <property type="entry name" value="P-loop containing nucleotide triphosphate hydrolases"/>
    <property type="match status" value="1"/>
</dbReference>
<comment type="caution">
    <text evidence="1">The sequence shown here is derived from an EMBL/GenBank/DDBJ whole genome shotgun (WGS) entry which is preliminary data.</text>
</comment>
<organism evidence="1 2">
    <name type="scientific">Faecalibacterium butyricigenerans</name>
    <dbReference type="NCBI Taxonomy" id="1851427"/>
    <lineage>
        <taxon>Bacteria</taxon>
        <taxon>Bacillati</taxon>
        <taxon>Bacillota</taxon>
        <taxon>Clostridia</taxon>
        <taxon>Eubacteriales</taxon>
        <taxon>Oscillospiraceae</taxon>
        <taxon>Faecalibacterium</taxon>
    </lineage>
</organism>
<name>A0ABS8FBB0_9FIRM</name>
<dbReference type="Pfam" id="PF13238">
    <property type="entry name" value="AAA_18"/>
    <property type="match status" value="1"/>
</dbReference>
<protein>
    <submittedName>
        <fullName evidence="1">AAA family ATPase</fullName>
    </submittedName>
</protein>
<proteinExistence type="predicted"/>
<accession>A0ABS8FBB0</accession>
<dbReference type="InterPro" id="IPR027417">
    <property type="entry name" value="P-loop_NTPase"/>
</dbReference>
<gene>
    <name evidence="1" type="ORF">LKD23_12345</name>
</gene>
<dbReference type="RefSeq" id="WP_227621890.1">
    <property type="nucleotide sequence ID" value="NZ_JAJEQL010000051.1"/>
</dbReference>
<dbReference type="InterPro" id="IPR052922">
    <property type="entry name" value="Cytidylate_Kinase-2"/>
</dbReference>
<dbReference type="PANTHER" id="PTHR37816:SF3">
    <property type="entry name" value="MODULATES DNA TOPOLOGY"/>
    <property type="match status" value="1"/>
</dbReference>
<dbReference type="PANTHER" id="PTHR37816">
    <property type="entry name" value="YALI0E33011P"/>
    <property type="match status" value="1"/>
</dbReference>